<dbReference type="RefSeq" id="XP_828969.1">
    <property type="nucleotide sequence ID" value="XM_823876.1"/>
</dbReference>
<dbReference type="InParanoid" id="Q384C4"/>
<dbReference type="GO" id="GO:0031981">
    <property type="term" value="C:nuclear lumen"/>
    <property type="evidence" value="ECO:0006056"/>
    <property type="project" value="Others"/>
</dbReference>
<keyword evidence="2" id="KW-0175">Coiled coil</keyword>
<evidence type="ECO:0008006" key="5">
    <source>
        <dbReference type="Google" id="ProtNLM"/>
    </source>
</evidence>
<dbReference type="FunFam" id="1.10.8.140:FF:000005">
    <property type="entry name" value="Unplaced genomic scaffold supercont2.21, whole genome shotgun sequence"/>
    <property type="match status" value="1"/>
</dbReference>
<feature type="coiled-coil region" evidence="2">
    <location>
        <begin position="18"/>
        <end position="45"/>
    </location>
</feature>
<dbReference type="SUPFAM" id="SSF46950">
    <property type="entry name" value="Double-stranded DNA-binding domain"/>
    <property type="match status" value="1"/>
</dbReference>
<evidence type="ECO:0000256" key="2">
    <source>
        <dbReference type="SAM" id="Coils"/>
    </source>
</evidence>
<dbReference type="GO" id="GO:0003677">
    <property type="term" value="F:DNA binding"/>
    <property type="evidence" value="ECO:0007669"/>
    <property type="project" value="InterPro"/>
</dbReference>
<protein>
    <recommendedName>
        <fullName evidence="5">Programmed cell death protein 5</fullName>
    </recommendedName>
</protein>
<dbReference type="PIRSF" id="PIRSF015730">
    <property type="entry name" value="TFAR19"/>
    <property type="match status" value="1"/>
</dbReference>
<dbReference type="FunCoup" id="Q384C4">
    <property type="interactions" value="287"/>
</dbReference>
<organism evidence="3 4">
    <name type="scientific">Trypanosoma brucei brucei (strain 927/4 GUTat10.1)</name>
    <dbReference type="NCBI Taxonomy" id="185431"/>
    <lineage>
        <taxon>Eukaryota</taxon>
        <taxon>Discoba</taxon>
        <taxon>Euglenozoa</taxon>
        <taxon>Kinetoplastea</taxon>
        <taxon>Metakinetoplastina</taxon>
        <taxon>Trypanosomatida</taxon>
        <taxon>Trypanosomatidae</taxon>
        <taxon>Trypanosoma</taxon>
    </lineage>
</organism>
<comment type="similarity">
    <text evidence="1">Belongs to the PDCD5 family.</text>
</comment>
<dbReference type="eggNOG" id="ENOG502S2G5">
    <property type="taxonomic scope" value="Eukaryota"/>
</dbReference>
<dbReference type="PANTHER" id="PTHR10840">
    <property type="entry name" value="PROGRAMMED CELL DEATH PROTEIN 5"/>
    <property type="match status" value="1"/>
</dbReference>
<evidence type="ECO:0000313" key="4">
    <source>
        <dbReference type="Proteomes" id="UP000008524"/>
    </source>
</evidence>
<dbReference type="GO" id="GO:0005634">
    <property type="term" value="C:nucleus"/>
    <property type="evidence" value="ECO:0000318"/>
    <property type="project" value="GO_Central"/>
</dbReference>
<name>Q384C4_TRYB2</name>
<sequence>MLGFLLSTMSRVPISEEQAQQLLMKQQAQEEKQEAMREQKESILRAVVSAEGRERLTRLSQVKADRATAVESYIIQAVRQGKLQPPVSDEMVREILEQMSSQSAESKSNIVFARKRMDDDW</sequence>
<dbReference type="InterPro" id="IPR002836">
    <property type="entry name" value="PDCD5-like"/>
</dbReference>
<dbReference type="PaxDb" id="5691-EAN79857"/>
<dbReference type="PANTHER" id="PTHR10840:SF0">
    <property type="entry name" value="PROGRAMMED CELL DEATH PROTEIN 5"/>
    <property type="match status" value="1"/>
</dbReference>
<dbReference type="EMBL" id="CH464491">
    <property type="protein sequence ID" value="EAN79857.1"/>
    <property type="molecule type" value="Genomic_DNA"/>
</dbReference>
<accession>Q384C4</accession>
<reference evidence="3 4" key="1">
    <citation type="journal article" date="2005" name="Science">
        <title>Comparative genomics of trypanosomatid parasitic protozoa.</title>
        <authorList>
            <person name="El-Sayed N.M."/>
            <person name="Myler P.J."/>
            <person name="Blandin G."/>
            <person name="Berriman M."/>
            <person name="Crabtree J."/>
            <person name="Aggarwal G."/>
            <person name="Caler E."/>
            <person name="Renauld H."/>
            <person name="Worthey E.A."/>
            <person name="Hertz-Fowler C."/>
            <person name="Ghedin E."/>
            <person name="Peacock C."/>
            <person name="Bartholomeu D.C."/>
            <person name="Haas B.J."/>
            <person name="Tran A.N."/>
            <person name="Wortman J.R."/>
            <person name="Alsmark U.C."/>
            <person name="Angiuoli S."/>
            <person name="Anupama A."/>
            <person name="Badger J."/>
            <person name="Bringaud F."/>
            <person name="Cadag E."/>
            <person name="Carlton J.M."/>
            <person name="Cerqueira G.C."/>
            <person name="Creasy T."/>
            <person name="Delcher A.L."/>
            <person name="Djikeng A."/>
            <person name="Embley T.M."/>
            <person name="Hauser C."/>
            <person name="Ivens A.C."/>
            <person name="Kummerfeld S.K."/>
            <person name="Pereira-Leal J.B."/>
            <person name="Nilsson D."/>
            <person name="Peterson J."/>
            <person name="Salzberg S.L."/>
            <person name="Shallom J."/>
            <person name="Silva J.C."/>
            <person name="Sundaram J."/>
            <person name="Westenberger S."/>
            <person name="White O."/>
            <person name="Melville S.E."/>
            <person name="Donelson J.E."/>
            <person name="Andersson B."/>
            <person name="Stuart K.D."/>
            <person name="Hall N."/>
        </authorList>
    </citation>
    <scope>NUCLEOTIDE SEQUENCE [LARGE SCALE GENOMIC DNA]</scope>
    <source>
        <strain evidence="3 4">927/4 GUTat10.1</strain>
    </source>
</reference>
<evidence type="ECO:0000256" key="1">
    <source>
        <dbReference type="ARBA" id="ARBA00010490"/>
    </source>
</evidence>
<dbReference type="Proteomes" id="UP000008524">
    <property type="component" value="Chromosome 11"/>
</dbReference>
<dbReference type="Gene3D" id="1.10.8.140">
    <property type="entry name" value="PDCD5-like"/>
    <property type="match status" value="1"/>
</dbReference>
<dbReference type="STRING" id="185431.Q384C4"/>
<proteinExistence type="inferred from homology"/>
<dbReference type="GO" id="GO:0005829">
    <property type="term" value="C:cytosol"/>
    <property type="evidence" value="ECO:0000318"/>
    <property type="project" value="GO_Central"/>
</dbReference>
<dbReference type="KEGG" id="tbr:Tb11.01.0780"/>
<dbReference type="OrthoDB" id="10252486at2759"/>
<dbReference type="InterPro" id="IPR036883">
    <property type="entry name" value="PDCD5-like_sf"/>
</dbReference>
<reference evidence="3 4" key="2">
    <citation type="journal article" date="2005" name="Science">
        <title>The genome of the African trypanosome Trypanosoma brucei.</title>
        <authorList>
            <person name="Berriman M."/>
            <person name="Ghedin E."/>
            <person name="Hertz-Fowler C."/>
            <person name="Blandin G."/>
            <person name="Renauld H."/>
            <person name="Bartholomeu D.C."/>
            <person name="Lennard N.J."/>
            <person name="Caler E."/>
            <person name="Hamlin N.E."/>
            <person name="Haas B."/>
            <person name="Bohme U."/>
            <person name="Hannick L."/>
            <person name="Aslett M.A."/>
            <person name="Shallom J."/>
            <person name="Marcello L."/>
            <person name="Hou L."/>
            <person name="Wickstead B."/>
            <person name="Alsmark U.C."/>
            <person name="Arrowsmith C."/>
            <person name="Atkin R.J."/>
            <person name="Barron A.J."/>
            <person name="Bringaud F."/>
            <person name="Brooks K."/>
            <person name="Carrington M."/>
            <person name="Cherevach I."/>
            <person name="Chillingworth T.J."/>
            <person name="Churcher C."/>
            <person name="Clark L.N."/>
            <person name="Corton C.H."/>
            <person name="Cronin A."/>
            <person name="Davies R.M."/>
            <person name="Doggett J."/>
            <person name="Djikeng A."/>
            <person name="Feldblyum T."/>
            <person name="Field M.C."/>
            <person name="Fraser A."/>
            <person name="Goodhead I."/>
            <person name="Hance Z."/>
            <person name="Harper D."/>
            <person name="Harris B.R."/>
            <person name="Hauser H."/>
            <person name="Hostetler J."/>
            <person name="Ivens A."/>
            <person name="Jagels K."/>
            <person name="Johnson D."/>
            <person name="Johnson J."/>
            <person name="Jones K."/>
            <person name="Kerhornou A.X."/>
            <person name="Koo H."/>
            <person name="Larke N."/>
            <person name="Landfear S."/>
            <person name="Larkin C."/>
            <person name="Leech V."/>
            <person name="Line A."/>
            <person name="Lord A."/>
            <person name="Macleod A."/>
            <person name="Mooney P.J."/>
            <person name="Moule S."/>
            <person name="Martin D.M."/>
            <person name="Morgan G.W."/>
            <person name="Mungall K."/>
            <person name="Norbertczak H."/>
            <person name="Ormond D."/>
            <person name="Pai G."/>
            <person name="Peacock C.S."/>
            <person name="Peterson J."/>
            <person name="Quail M.A."/>
            <person name="Rabbinowitsch E."/>
            <person name="Rajandream M.A."/>
            <person name="Reitter C."/>
            <person name="Salzberg S.L."/>
            <person name="Sanders M."/>
            <person name="Schobel S."/>
            <person name="Sharp S."/>
            <person name="Simmonds M."/>
            <person name="Simpson A.J."/>
            <person name="Tallon L."/>
            <person name="Turner C.M."/>
            <person name="Tait A."/>
            <person name="Tivey A.R."/>
            <person name="Van Aken S."/>
            <person name="Walker D."/>
            <person name="Wanless D."/>
            <person name="Wang S."/>
            <person name="White B."/>
            <person name="White O."/>
            <person name="Whitehead S."/>
            <person name="Woodward J."/>
            <person name="Wortman J."/>
            <person name="Adams M.D."/>
            <person name="Embley T.M."/>
            <person name="Gull K."/>
            <person name="Ullu E."/>
            <person name="Barry J.D."/>
            <person name="Fairlamb A.H."/>
            <person name="Opperdoes F."/>
            <person name="Barrell B.G."/>
            <person name="Donelson J.E."/>
            <person name="Hall N."/>
            <person name="Fraser C.M."/>
            <person name="Melville S.E."/>
            <person name="El-Sayed N.M."/>
        </authorList>
    </citation>
    <scope>NUCLEOTIDE SEQUENCE [LARGE SCALE GENOMIC DNA]</scope>
    <source>
        <strain evidence="3 4">927/4 GUTat10.1</strain>
    </source>
</reference>
<dbReference type="GeneID" id="3664069"/>
<dbReference type="AlphaFoldDB" id="Q384C4"/>
<keyword evidence="4" id="KW-1185">Reference proteome</keyword>
<gene>
    <name evidence="3" type="ORF">Tb11.01.0780</name>
</gene>
<evidence type="ECO:0000313" key="3">
    <source>
        <dbReference type="EMBL" id="EAN79857.1"/>
    </source>
</evidence>
<dbReference type="Pfam" id="PF01984">
    <property type="entry name" value="dsDNA_bind"/>
    <property type="match status" value="1"/>
</dbReference>
<dbReference type="GO" id="GO:0005737">
    <property type="term" value="C:cytoplasm"/>
    <property type="evidence" value="ECO:0006056"/>
    <property type="project" value="Others"/>
</dbReference>